<evidence type="ECO:0000256" key="2">
    <source>
        <dbReference type="ARBA" id="ARBA00023136"/>
    </source>
</evidence>
<dbReference type="InterPro" id="IPR007450">
    <property type="entry name" value="BamE_dom"/>
</dbReference>
<sequence>MAMIFGTADQLNKVSVGMTRQEVIQTLGEPKSISAQGDLEYLQYRWVKTVVAADGNFPEDYFVAIKNGRVLSYGKRGDFDSTKLMAQRIQIDEPAKGAAPQQQSGDVYTDLIKLKALKDAGVISDVEFQAQKTKRLQAQ</sequence>
<dbReference type="Proteomes" id="UP001629392">
    <property type="component" value="Unassembled WGS sequence"/>
</dbReference>
<protein>
    <submittedName>
        <fullName evidence="4">Outer membrane protein assembly factor BamE</fullName>
    </submittedName>
</protein>
<organism evidence="4 5">
    <name type="scientific">Paraburkholderia strydomiana</name>
    <dbReference type="NCBI Taxonomy" id="1245417"/>
    <lineage>
        <taxon>Bacteria</taxon>
        <taxon>Pseudomonadati</taxon>
        <taxon>Pseudomonadota</taxon>
        <taxon>Betaproteobacteria</taxon>
        <taxon>Burkholderiales</taxon>
        <taxon>Burkholderiaceae</taxon>
        <taxon>Paraburkholderia</taxon>
    </lineage>
</organism>
<evidence type="ECO:0000313" key="5">
    <source>
        <dbReference type="Proteomes" id="UP001629392"/>
    </source>
</evidence>
<gene>
    <name evidence="4" type="primary">bamE</name>
    <name evidence="4" type="ORF">PQQ73_17025</name>
</gene>
<dbReference type="Pfam" id="PF04355">
    <property type="entry name" value="BamE"/>
    <property type="match status" value="1"/>
</dbReference>
<name>A0ABW9EG79_9BURK</name>
<evidence type="ECO:0000313" key="4">
    <source>
        <dbReference type="EMBL" id="MFM0718035.1"/>
    </source>
</evidence>
<feature type="domain" description="Outer membrane protein assembly factor BamE" evidence="3">
    <location>
        <begin position="7"/>
        <end position="33"/>
    </location>
</feature>
<accession>A0ABW9EG79</accession>
<proteinExistence type="predicted"/>
<keyword evidence="1" id="KW-0732">Signal</keyword>
<keyword evidence="5" id="KW-1185">Reference proteome</keyword>
<dbReference type="InterPro" id="IPR037873">
    <property type="entry name" value="BamE-like"/>
</dbReference>
<evidence type="ECO:0000256" key="1">
    <source>
        <dbReference type="ARBA" id="ARBA00022729"/>
    </source>
</evidence>
<dbReference type="Gene3D" id="3.30.1450.10">
    <property type="match status" value="1"/>
</dbReference>
<reference evidence="4 5" key="1">
    <citation type="journal article" date="2024" name="Chem. Sci.">
        <title>Discovery of megapolipeptins by genome mining of a Burkholderiales bacteria collection.</title>
        <authorList>
            <person name="Paulo B.S."/>
            <person name="Recchia M.J.J."/>
            <person name="Lee S."/>
            <person name="Fergusson C.H."/>
            <person name="Romanowski S.B."/>
            <person name="Hernandez A."/>
            <person name="Krull N."/>
            <person name="Liu D.Y."/>
            <person name="Cavanagh H."/>
            <person name="Bos A."/>
            <person name="Gray C.A."/>
            <person name="Murphy B.T."/>
            <person name="Linington R.G."/>
            <person name="Eustaquio A.S."/>
        </authorList>
    </citation>
    <scope>NUCLEOTIDE SEQUENCE [LARGE SCALE GENOMIC DNA]</scope>
    <source>
        <strain evidence="4 5">RL17-350-BIC-E</strain>
    </source>
</reference>
<comment type="caution">
    <text evidence="4">The sequence shown here is derived from an EMBL/GenBank/DDBJ whole genome shotgun (WGS) entry which is preliminary data.</text>
</comment>
<keyword evidence="2" id="KW-0472">Membrane</keyword>
<evidence type="ECO:0000259" key="3">
    <source>
        <dbReference type="Pfam" id="PF04355"/>
    </source>
</evidence>
<dbReference type="EMBL" id="JAQQCL010000012">
    <property type="protein sequence ID" value="MFM0718035.1"/>
    <property type="molecule type" value="Genomic_DNA"/>
</dbReference>
<dbReference type="RefSeq" id="WP_408153844.1">
    <property type="nucleotide sequence ID" value="NZ_JAQQCL010000012.1"/>
</dbReference>